<evidence type="ECO:0000313" key="3">
    <source>
        <dbReference type="Proteomes" id="UP000182375"/>
    </source>
</evidence>
<sequence>MDSQSKEGDYRNVFGSSPAARAPKAKSIDHFLEEIVSASSRPAGFRTVARQFALAALVCTAVAGGAVAATTAGADAAQHSVADNNWPVAPTPTATPADNNWPSTATPADNNWPSTPAPADNNWPTSATPVDNNWPATPAPTDDNNWPAPPAAV</sequence>
<feature type="compositionally biased region" description="Polar residues" evidence="1">
    <location>
        <begin position="122"/>
        <end position="135"/>
    </location>
</feature>
<accession>A0A1H4N6K1</accession>
<gene>
    <name evidence="2" type="ORF">SAMN04490357_0703</name>
</gene>
<dbReference type="EMBL" id="FNTD01000004">
    <property type="protein sequence ID" value="SEB91090.1"/>
    <property type="molecule type" value="Genomic_DNA"/>
</dbReference>
<feature type="compositionally biased region" description="Basic and acidic residues" evidence="1">
    <location>
        <begin position="1"/>
        <end position="10"/>
    </location>
</feature>
<reference evidence="2 3" key="1">
    <citation type="submission" date="2016-10" db="EMBL/GenBank/DDBJ databases">
        <authorList>
            <person name="de Groot N.N."/>
        </authorList>
    </citation>
    <scope>NUCLEOTIDE SEQUENCE [LARGE SCALE GENOMIC DNA]</scope>
    <source>
        <strain evidence="2 3">DSM 40306</strain>
    </source>
</reference>
<evidence type="ECO:0000313" key="2">
    <source>
        <dbReference type="EMBL" id="SEB91090.1"/>
    </source>
</evidence>
<name>A0A1H4N6K1_9ACTN</name>
<dbReference type="Proteomes" id="UP000182375">
    <property type="component" value="Unassembled WGS sequence"/>
</dbReference>
<feature type="compositionally biased region" description="Polar residues" evidence="1">
    <location>
        <begin position="98"/>
        <end position="114"/>
    </location>
</feature>
<feature type="region of interest" description="Disordered" evidence="1">
    <location>
        <begin position="83"/>
        <end position="153"/>
    </location>
</feature>
<dbReference type="AlphaFoldDB" id="A0A1H4N6K1"/>
<proteinExistence type="predicted"/>
<organism evidence="2 3">
    <name type="scientific">Streptomyces misionensis</name>
    <dbReference type="NCBI Taxonomy" id="67331"/>
    <lineage>
        <taxon>Bacteria</taxon>
        <taxon>Bacillati</taxon>
        <taxon>Actinomycetota</taxon>
        <taxon>Actinomycetes</taxon>
        <taxon>Kitasatosporales</taxon>
        <taxon>Streptomycetaceae</taxon>
        <taxon>Streptomyces</taxon>
    </lineage>
</organism>
<evidence type="ECO:0000256" key="1">
    <source>
        <dbReference type="SAM" id="MobiDB-lite"/>
    </source>
</evidence>
<feature type="region of interest" description="Disordered" evidence="1">
    <location>
        <begin position="1"/>
        <end position="21"/>
    </location>
</feature>
<protein>
    <submittedName>
        <fullName evidence="2">Uncharacterized protein</fullName>
    </submittedName>
</protein>